<dbReference type="eggNOG" id="COG0379">
    <property type="taxonomic scope" value="Bacteria"/>
</dbReference>
<dbReference type="GO" id="GO:0051539">
    <property type="term" value="F:4 iron, 4 sulfur cluster binding"/>
    <property type="evidence" value="ECO:0007669"/>
    <property type="project" value="InterPro"/>
</dbReference>
<proteinExistence type="predicted"/>
<evidence type="ECO:0000313" key="1">
    <source>
        <dbReference type="EMBL" id="ABG53524.1"/>
    </source>
</evidence>
<reference evidence="1" key="1">
    <citation type="submission" date="2006-06" db="EMBL/GenBank/DDBJ databases">
        <title>Complete sequence of Trichodesmium erythraeum IMS101.</title>
        <authorList>
            <consortium name="US DOE Joint Genome Institute"/>
            <person name="Copeland A."/>
            <person name="Lucas S."/>
            <person name="Lapidus A."/>
            <person name="Barry K."/>
            <person name="Detter J.C."/>
            <person name="Glavina del Rio T."/>
            <person name="Hammon N."/>
            <person name="Israni S."/>
            <person name="Dalin E."/>
            <person name="Tice H."/>
            <person name="Pitluck S."/>
            <person name="Kiss H."/>
            <person name="Munk A.C."/>
            <person name="Brettin T."/>
            <person name="Bruce D."/>
            <person name="Han C."/>
            <person name="Tapia R."/>
            <person name="Gilna P."/>
            <person name="Schmutz J."/>
            <person name="Larimer F."/>
            <person name="Land M."/>
            <person name="Hauser L."/>
            <person name="Kyrpides N."/>
            <person name="Kim E."/>
            <person name="Richardson P."/>
        </authorList>
    </citation>
    <scope>NUCLEOTIDE SEQUENCE [LARGE SCALE GENOMIC DNA]</scope>
    <source>
        <strain evidence="1">IMS101</strain>
    </source>
</reference>
<dbReference type="STRING" id="203124.Tery_4544"/>
<organism evidence="1">
    <name type="scientific">Trichodesmium erythraeum (strain IMS101)</name>
    <dbReference type="NCBI Taxonomy" id="203124"/>
    <lineage>
        <taxon>Bacteria</taxon>
        <taxon>Bacillati</taxon>
        <taxon>Cyanobacteriota</taxon>
        <taxon>Cyanophyceae</taxon>
        <taxon>Oscillatoriophycideae</taxon>
        <taxon>Oscillatoriales</taxon>
        <taxon>Microcoleaceae</taxon>
        <taxon>Trichodesmium</taxon>
    </lineage>
</organism>
<dbReference type="SUPFAM" id="SSF142754">
    <property type="entry name" value="NadA-like"/>
    <property type="match status" value="1"/>
</dbReference>
<dbReference type="EMBL" id="CP000393">
    <property type="protein sequence ID" value="ABG53524.1"/>
    <property type="molecule type" value="Genomic_DNA"/>
</dbReference>
<dbReference type="GO" id="GO:0009435">
    <property type="term" value="P:NAD+ biosynthetic process"/>
    <property type="evidence" value="ECO:0007669"/>
    <property type="project" value="InterPro"/>
</dbReference>
<dbReference type="GO" id="GO:0008987">
    <property type="term" value="F:quinolinate synthetase A activity"/>
    <property type="evidence" value="ECO:0007669"/>
    <property type="project" value="InterPro"/>
</dbReference>
<dbReference type="KEGG" id="ter:Tery_4544"/>
<sequence length="43" mass="4902">MRLNTLEKLYLAAISKTPEIVVSQEIRVVALKPIQKMLELSFS</sequence>
<dbReference type="HOGENOM" id="CLU_3241071_0_0_3"/>
<gene>
    <name evidence="1" type="ordered locus">Tery_4544</name>
</gene>
<protein>
    <submittedName>
        <fullName evidence="1">Quinolinate synthetase A</fullName>
    </submittedName>
</protein>
<accession>Q10W50</accession>
<name>Q10W50_TRIEI</name>
<dbReference type="AlphaFoldDB" id="Q10W50"/>
<dbReference type="InterPro" id="IPR036094">
    <property type="entry name" value="NadA_sf"/>
</dbReference>